<proteinExistence type="inferred from homology"/>
<evidence type="ECO:0000256" key="8">
    <source>
        <dbReference type="PIRSR" id="PIRSR611612-51"/>
    </source>
</evidence>
<dbReference type="PROSITE" id="PS01120">
    <property type="entry name" value="UREASE_1"/>
    <property type="match status" value="1"/>
</dbReference>
<sequence length="573" mass="60611">MTQISRQQYADLYGPTIGDKIRLGDSDLYVEIEKDLRATYGDELQYGGGKTLRDGMGSENFLTQEAGCLDLVITNVTVIDAIQGGVKADVGIRNGRIVGLGKAGNPSTMGGVTRGLVTGASTDAISGEHLILTAGGMDTHVHYIAPQQVEAALSNGITTLWGGGIGPVDGTNGVTTTNGPWNLEMMLRSIEGLPINFGIQGKGNSTGIAPLIEQLEAGAAGFKVHEDYGATPAAIRACLSVADEYDVSVAVHTDTLNESGYVEDTIAAFDGRSVHTYHSEGAGGGHAPDLLKVVGQNNILPSSTNPTLPCGKNSVAELFDMIMVCHNLNPKIPSDVAFAESRVRAETIVAESVLHDMGAISMIGSDSQAMGRIGETFLRAIQTADAMKKARGPLPEDAPGNDNFRVLRYIAKVTINPALTAGVGDVIGSIESGKFADLVLWEPAFFGVKPKLVLKGGLVAWANMGDPNASLPTPQPMYYRPMFAAYGSALQKTSITFVSRAAYDKGVADRFGLQRLVMPVSGTRVIGKAHMVRNSYLPNIEVDPQTFAVKVDGVHATVKPPQSISLNQLYFFS</sequence>
<accession>A0A0E1X383</accession>
<dbReference type="MEROPS" id="M38.982"/>
<evidence type="ECO:0000256" key="5">
    <source>
        <dbReference type="HAMAP-Rule" id="MF_01953"/>
    </source>
</evidence>
<dbReference type="Gene3D" id="3.20.20.140">
    <property type="entry name" value="Metal-dependent hydrolases"/>
    <property type="match status" value="1"/>
</dbReference>
<evidence type="ECO:0000313" key="15">
    <source>
        <dbReference type="EMBL" id="EEZ31463.1"/>
    </source>
</evidence>
<dbReference type="GO" id="GO:0009039">
    <property type="term" value="F:urease activity"/>
    <property type="evidence" value="ECO:0007669"/>
    <property type="project" value="UniProtKB-UniRule"/>
</dbReference>
<keyword evidence="4 5" id="KW-0378">Hydrolase</keyword>
<dbReference type="InterPro" id="IPR029754">
    <property type="entry name" value="Urease_Ni-bd"/>
</dbReference>
<dbReference type="InterPro" id="IPR017951">
    <property type="entry name" value="Urease_asu_c"/>
</dbReference>
<feature type="binding site" evidence="5 8">
    <location>
        <position position="278"/>
    </location>
    <ligand>
        <name>Ni(2+)</name>
        <dbReference type="ChEBI" id="CHEBI:49786"/>
        <label>2</label>
    </ligand>
</feature>
<dbReference type="InterPro" id="IPR011059">
    <property type="entry name" value="Metal-dep_hydrolase_composite"/>
</dbReference>
<comment type="PTM">
    <text evidence="5">Carboxylation allows a single lysine to coordinate two nickel ions.</text>
</comment>
<organism evidence="15">
    <name type="scientific">Brucella pinnipedialis M292/94/1</name>
    <dbReference type="NCBI Taxonomy" id="520462"/>
    <lineage>
        <taxon>Bacteria</taxon>
        <taxon>Pseudomonadati</taxon>
        <taxon>Pseudomonadota</taxon>
        <taxon>Alphaproteobacteria</taxon>
        <taxon>Hyphomicrobiales</taxon>
        <taxon>Brucellaceae</taxon>
        <taxon>Brucella/Ochrobactrum group</taxon>
        <taxon>Brucella</taxon>
    </lineage>
</organism>
<evidence type="ECO:0000256" key="10">
    <source>
        <dbReference type="PROSITE-ProRule" id="PRU00700"/>
    </source>
</evidence>
<dbReference type="PANTHER" id="PTHR43440">
    <property type="entry name" value="UREASE"/>
    <property type="match status" value="1"/>
</dbReference>
<comment type="subcellular location">
    <subcellularLocation>
        <location evidence="5 10">Cytoplasm</location>
    </subcellularLocation>
</comment>
<evidence type="ECO:0000256" key="7">
    <source>
        <dbReference type="PIRSR" id="PIRSR611612-50"/>
    </source>
</evidence>
<dbReference type="InterPro" id="IPR001763">
    <property type="entry name" value="Rhodanese-like_dom"/>
</dbReference>
<feature type="binding site" evidence="5 10">
    <location>
        <position position="225"/>
    </location>
    <ligand>
        <name>substrate</name>
    </ligand>
</feature>
<feature type="binding site" evidence="5 8">
    <location>
        <position position="366"/>
    </location>
    <ligand>
        <name>Ni(2+)</name>
        <dbReference type="ChEBI" id="CHEBI:49786"/>
        <label>1</label>
    </ligand>
</feature>
<dbReference type="NCBIfam" id="NF009686">
    <property type="entry name" value="PRK13207.1"/>
    <property type="match status" value="1"/>
</dbReference>
<dbReference type="PRINTS" id="PR01752">
    <property type="entry name" value="UREASE"/>
</dbReference>
<dbReference type="PROSITE" id="PS51368">
    <property type="entry name" value="UREASE_3"/>
    <property type="match status" value="1"/>
</dbReference>
<feature type="binding site" description="via carbamate group" evidence="5 8">
    <location>
        <position position="223"/>
    </location>
    <ligand>
        <name>Ni(2+)</name>
        <dbReference type="ChEBI" id="CHEBI:49786"/>
        <label>2</label>
    </ligand>
</feature>
<evidence type="ECO:0000256" key="2">
    <source>
        <dbReference type="ARBA" id="ARBA00022596"/>
    </source>
</evidence>
<dbReference type="Pfam" id="PF00449">
    <property type="entry name" value="Urease_alpha"/>
    <property type="match status" value="1"/>
</dbReference>
<dbReference type="AlphaFoldDB" id="A0A0E1X383"/>
<keyword evidence="2 5" id="KW-0533">Nickel</keyword>
<dbReference type="InterPro" id="IPR050112">
    <property type="entry name" value="Urease_alpha_subunit"/>
</dbReference>
<feature type="binding site" evidence="5 8">
    <location>
        <position position="252"/>
    </location>
    <ligand>
        <name>Ni(2+)</name>
        <dbReference type="ChEBI" id="CHEBI:49786"/>
        <label>2</label>
    </ligand>
</feature>
<evidence type="ECO:0000259" key="13">
    <source>
        <dbReference type="PROSITE" id="PS50206"/>
    </source>
</evidence>
<comment type="similarity">
    <text evidence="5 12">Belongs to the metallo-dependent hydrolases superfamily. Urease alpha subunit family.</text>
</comment>
<feature type="active site" description="Proton donor" evidence="5 9">
    <location>
        <position position="326"/>
    </location>
</feature>
<feature type="binding site" evidence="5 8">
    <location>
        <position position="142"/>
    </location>
    <ligand>
        <name>Ni(2+)</name>
        <dbReference type="ChEBI" id="CHEBI:49786"/>
        <label>1</label>
    </ligand>
</feature>
<comment type="cofactor">
    <cofactor evidence="5 8 11">
        <name>Ni cation</name>
        <dbReference type="ChEBI" id="CHEBI:25516"/>
    </cofactor>
    <text evidence="5 8 11">Binds 2 nickel ions per subunit.</text>
</comment>
<dbReference type="GO" id="GO:0043419">
    <property type="term" value="P:urea catabolic process"/>
    <property type="evidence" value="ECO:0007669"/>
    <property type="project" value="UniProtKB-UniRule"/>
</dbReference>
<dbReference type="InterPro" id="IPR017950">
    <property type="entry name" value="Urease_AS"/>
</dbReference>
<dbReference type="InterPro" id="IPR005848">
    <property type="entry name" value="Urease_asu"/>
</dbReference>
<keyword evidence="3 5" id="KW-0479">Metal-binding</keyword>
<evidence type="ECO:0000256" key="12">
    <source>
        <dbReference type="RuleBase" id="RU004158"/>
    </source>
</evidence>
<evidence type="ECO:0000256" key="11">
    <source>
        <dbReference type="RuleBase" id="RU000510"/>
    </source>
</evidence>
<name>A0A0E1X383_9HYPH</name>
<dbReference type="InterPro" id="IPR006680">
    <property type="entry name" value="Amidohydro-rel"/>
</dbReference>
<dbReference type="PANTHER" id="PTHR43440:SF1">
    <property type="entry name" value="UREASE"/>
    <property type="match status" value="1"/>
</dbReference>
<feature type="domain" description="Urease" evidence="14">
    <location>
        <begin position="135"/>
        <end position="573"/>
    </location>
</feature>
<comment type="catalytic activity">
    <reaction evidence="5 11">
        <text>urea + 2 H2O + H(+) = hydrogencarbonate + 2 NH4(+)</text>
        <dbReference type="Rhea" id="RHEA:20557"/>
        <dbReference type="ChEBI" id="CHEBI:15377"/>
        <dbReference type="ChEBI" id="CHEBI:15378"/>
        <dbReference type="ChEBI" id="CHEBI:16199"/>
        <dbReference type="ChEBI" id="CHEBI:17544"/>
        <dbReference type="ChEBI" id="CHEBI:28938"/>
        <dbReference type="EC" id="3.5.1.5"/>
    </reaction>
</comment>
<dbReference type="NCBIfam" id="NF009834">
    <property type="entry name" value="PRK13309.1"/>
    <property type="match status" value="1"/>
</dbReference>
<evidence type="ECO:0000256" key="3">
    <source>
        <dbReference type="ARBA" id="ARBA00022723"/>
    </source>
</evidence>
<evidence type="ECO:0000256" key="6">
    <source>
        <dbReference type="NCBIfam" id="TIGR01792"/>
    </source>
</evidence>
<dbReference type="RefSeq" id="WP_006177822.1">
    <property type="nucleotide sequence ID" value="NZ_EQ999546.1"/>
</dbReference>
<protein>
    <recommendedName>
        <fullName evidence="5 6">Urease subunit alpha</fullName>
        <ecNumber evidence="5 6">3.5.1.5</ecNumber>
    </recommendedName>
    <alternativeName>
        <fullName evidence="5">Urea amidohydrolase subunit alpha</fullName>
    </alternativeName>
</protein>
<feature type="domain" description="Rhodanese" evidence="13">
    <location>
        <begin position="453"/>
        <end position="470"/>
    </location>
</feature>
<keyword evidence="5 10" id="KW-0963">Cytoplasm</keyword>
<gene>
    <name evidence="5" type="primary">ureC</name>
    <name evidence="15" type="ORF">BALG_01583</name>
</gene>
<dbReference type="SUPFAM" id="SSF51556">
    <property type="entry name" value="Metallo-dependent hydrolases"/>
    <property type="match status" value="1"/>
</dbReference>
<dbReference type="Gene3D" id="2.30.40.10">
    <property type="entry name" value="Urease, subunit C, domain 1"/>
    <property type="match status" value="1"/>
</dbReference>
<feature type="modified residue" description="N6-carboxylysine" evidence="5 7">
    <location>
        <position position="223"/>
    </location>
</feature>
<dbReference type="HOGENOM" id="CLU_000980_0_0_5"/>
<dbReference type="InterPro" id="IPR011612">
    <property type="entry name" value="Urease_alpha_N_dom"/>
</dbReference>
<dbReference type="GO" id="GO:0005737">
    <property type="term" value="C:cytoplasm"/>
    <property type="evidence" value="ECO:0007669"/>
    <property type="project" value="UniProtKB-SubCell"/>
</dbReference>
<evidence type="ECO:0000256" key="4">
    <source>
        <dbReference type="ARBA" id="ARBA00022801"/>
    </source>
</evidence>
<evidence type="ECO:0000256" key="9">
    <source>
        <dbReference type="PIRSR" id="PIRSR611612-52"/>
    </source>
</evidence>
<reference evidence="15" key="1">
    <citation type="submission" date="2009-01" db="EMBL/GenBank/DDBJ databases">
        <title>The Genome Sequence of Brucella pinnipedialis M292/94/1.</title>
        <authorList>
            <consortium name="The Broad Institute Genome Sequencing Platform"/>
            <person name="Ward D."/>
            <person name="Young S.K."/>
            <person name="Kodira C.D."/>
            <person name="Zeng Q."/>
            <person name="Koehrsen M."/>
            <person name="Alvarado L."/>
            <person name="Berlin A."/>
            <person name="Borenstein D."/>
            <person name="Chen Z."/>
            <person name="Engels R."/>
            <person name="Freedman E."/>
            <person name="Gellesch M."/>
            <person name="Goldberg J."/>
            <person name="Griggs A."/>
            <person name="Gujja S."/>
            <person name="Heiman D."/>
            <person name="Hepburn T."/>
            <person name="Howarth C."/>
            <person name="Jen D."/>
            <person name="Larson L."/>
            <person name="Lewis B."/>
            <person name="Mehta T."/>
            <person name="Park D."/>
            <person name="Pearson M."/>
            <person name="Roberts A."/>
            <person name="Saif S."/>
            <person name="Shea T."/>
            <person name="Shenoy N."/>
            <person name="Sisk P."/>
            <person name="Stolte C."/>
            <person name="Sykes S."/>
            <person name="Walk T."/>
            <person name="White J."/>
            <person name="Yandava C."/>
            <person name="Whatmore A.M."/>
            <person name="Perrett L.L."/>
            <person name="O'Callaghan D."/>
            <person name="Nusbaum C."/>
            <person name="Galagan J."/>
            <person name="Birren B."/>
        </authorList>
    </citation>
    <scope>NUCLEOTIDE SEQUENCE [LARGE SCALE GENOMIC DNA]</scope>
    <source>
        <strain evidence="15">M292/94/1</strain>
    </source>
</reference>
<dbReference type="Proteomes" id="UP000004659">
    <property type="component" value="Unassembled WGS sequence"/>
</dbReference>
<comment type="pathway">
    <text evidence="1 5">Nitrogen metabolism; urea degradation; CO(2) and NH(3) from urea (urease route): step 1/1.</text>
</comment>
<dbReference type="EMBL" id="EQ999546">
    <property type="protein sequence ID" value="EEZ31463.1"/>
    <property type="molecule type" value="Genomic_DNA"/>
</dbReference>
<dbReference type="CDD" id="cd00375">
    <property type="entry name" value="Urease_alpha"/>
    <property type="match status" value="1"/>
</dbReference>
<evidence type="ECO:0000259" key="14">
    <source>
        <dbReference type="PROSITE" id="PS51368"/>
    </source>
</evidence>
<comment type="PTM">
    <text evidence="7">Carbamylation allows a single lysine to coordinate two nickel ions.</text>
</comment>
<dbReference type="PROSITE" id="PS50206">
    <property type="entry name" value="RHODANESE_3"/>
    <property type="match status" value="1"/>
</dbReference>
<dbReference type="InterPro" id="IPR032466">
    <property type="entry name" value="Metal_Hydrolase"/>
</dbReference>
<dbReference type="Pfam" id="PF01979">
    <property type="entry name" value="Amidohydro_1"/>
    <property type="match status" value="1"/>
</dbReference>
<dbReference type="PROSITE" id="PS00145">
    <property type="entry name" value="UREASE_2"/>
    <property type="match status" value="1"/>
</dbReference>
<dbReference type="EC" id="3.5.1.5" evidence="5 6"/>
<dbReference type="GO" id="GO:0016151">
    <property type="term" value="F:nickel cation binding"/>
    <property type="evidence" value="ECO:0007669"/>
    <property type="project" value="UniProtKB-UniRule"/>
</dbReference>
<dbReference type="NCBIfam" id="TIGR01792">
    <property type="entry name" value="urease_alph"/>
    <property type="match status" value="1"/>
</dbReference>
<feature type="binding site" evidence="5 8">
    <location>
        <position position="140"/>
    </location>
    <ligand>
        <name>Ni(2+)</name>
        <dbReference type="ChEBI" id="CHEBI:49786"/>
        <label>1</label>
    </ligand>
</feature>
<comment type="subunit">
    <text evidence="5">Heterotrimer of UreA (gamma), UreB (beta) and UreC (alpha) subunits. Three heterotrimers associate to form the active enzyme.</text>
</comment>
<feature type="binding site" description="via carbamate group" evidence="5 8">
    <location>
        <position position="223"/>
    </location>
    <ligand>
        <name>Ni(2+)</name>
        <dbReference type="ChEBI" id="CHEBI:49786"/>
        <label>1</label>
    </ligand>
</feature>
<dbReference type="UniPathway" id="UPA00258">
    <property type="reaction ID" value="UER00370"/>
</dbReference>
<dbReference type="HAMAP" id="MF_01953">
    <property type="entry name" value="Urease_alpha"/>
    <property type="match status" value="1"/>
</dbReference>
<evidence type="ECO:0000256" key="1">
    <source>
        <dbReference type="ARBA" id="ARBA00004897"/>
    </source>
</evidence>
<dbReference type="SUPFAM" id="SSF51338">
    <property type="entry name" value="Composite domain of metallo-dependent hydrolases"/>
    <property type="match status" value="2"/>
</dbReference>